<accession>A0A8J6EY40</accession>
<dbReference type="EMBL" id="WNTK01000010">
    <property type="protein sequence ID" value="KAG9477091.1"/>
    <property type="molecule type" value="Genomic_DNA"/>
</dbReference>
<evidence type="ECO:0000259" key="9">
    <source>
        <dbReference type="SMART" id="SM00085"/>
    </source>
</evidence>
<proteinExistence type="inferred from homology"/>
<dbReference type="GO" id="GO:0005576">
    <property type="term" value="C:extracellular region"/>
    <property type="evidence" value="ECO:0007669"/>
    <property type="project" value="UniProtKB-SubCell"/>
</dbReference>
<reference evidence="10" key="1">
    <citation type="thesis" date="2020" institute="ProQuest LLC" country="789 East Eisenhower Parkway, Ann Arbor, MI, USA">
        <title>Comparative Genomics and Chromosome Evolution.</title>
        <authorList>
            <person name="Mudd A.B."/>
        </authorList>
    </citation>
    <scope>NUCLEOTIDE SEQUENCE</scope>
    <source>
        <strain evidence="10">HN-11 Male</strain>
        <tissue evidence="10">Kidney and liver</tissue>
    </source>
</reference>
<dbReference type="PANTHER" id="PTHR11716">
    <property type="entry name" value="PHOSPHOLIPASE A2 FAMILY MEMBER"/>
    <property type="match status" value="1"/>
</dbReference>
<sequence>MELEIFLMFFLCGCLNGDPGRSQARQKRGIFELPKAIECGTGRAAVLYLNYGCYCGLGGKGRPVDYTDWCCYKHDSCYGIAERCGCHPHFNSYKWKCVNRTVICEPTNDVCQNRACKCDKDLARCLQKAPYKVKHFWYPDSSCVA</sequence>
<evidence type="ECO:0000256" key="3">
    <source>
        <dbReference type="ARBA" id="ARBA00023157"/>
    </source>
</evidence>
<dbReference type="GO" id="GO:0005509">
    <property type="term" value="F:calcium ion binding"/>
    <property type="evidence" value="ECO:0007669"/>
    <property type="project" value="InterPro"/>
</dbReference>
<dbReference type="PROSITE" id="PS00118">
    <property type="entry name" value="PA2_HIS"/>
    <property type="match status" value="1"/>
</dbReference>
<name>A0A8J6EY40_ELECQ</name>
<feature type="disulfide bond" evidence="6">
    <location>
        <begin position="104"/>
        <end position="116"/>
    </location>
</feature>
<comment type="catalytic activity">
    <reaction evidence="8">
        <text>a 1,2-diacyl-sn-glycero-3-phosphocholine + H2O = a 1-acyl-sn-glycero-3-phosphocholine + a fatty acid + H(+)</text>
        <dbReference type="Rhea" id="RHEA:15801"/>
        <dbReference type="ChEBI" id="CHEBI:15377"/>
        <dbReference type="ChEBI" id="CHEBI:15378"/>
        <dbReference type="ChEBI" id="CHEBI:28868"/>
        <dbReference type="ChEBI" id="CHEBI:57643"/>
        <dbReference type="ChEBI" id="CHEBI:58168"/>
        <dbReference type="EC" id="3.1.1.4"/>
    </reaction>
</comment>
<dbReference type="Gene3D" id="1.20.90.10">
    <property type="entry name" value="Phospholipase A2 domain"/>
    <property type="match status" value="1"/>
</dbReference>
<keyword evidence="8" id="KW-0378">Hydrolase</keyword>
<evidence type="ECO:0000256" key="1">
    <source>
        <dbReference type="ARBA" id="ARBA00004613"/>
    </source>
</evidence>
<evidence type="ECO:0000256" key="7">
    <source>
        <dbReference type="RuleBase" id="RU003654"/>
    </source>
</evidence>
<evidence type="ECO:0000256" key="6">
    <source>
        <dbReference type="PIRSR" id="PIRSR601211-3"/>
    </source>
</evidence>
<dbReference type="GO" id="GO:0050482">
    <property type="term" value="P:arachidonate secretion"/>
    <property type="evidence" value="ECO:0007669"/>
    <property type="project" value="InterPro"/>
</dbReference>
<keyword evidence="5" id="KW-0479">Metal-binding</keyword>
<keyword evidence="3 6" id="KW-1015">Disulfide bond</keyword>
<evidence type="ECO:0000313" key="10">
    <source>
        <dbReference type="EMBL" id="KAG9477091.1"/>
    </source>
</evidence>
<dbReference type="InterPro" id="IPR001211">
    <property type="entry name" value="PLA2"/>
</dbReference>
<keyword evidence="11" id="KW-1185">Reference proteome</keyword>
<feature type="disulfide bond" evidence="6">
    <location>
        <begin position="77"/>
        <end position="118"/>
    </location>
</feature>
<dbReference type="GO" id="GO:0006644">
    <property type="term" value="P:phospholipid metabolic process"/>
    <property type="evidence" value="ECO:0007669"/>
    <property type="project" value="InterPro"/>
</dbReference>
<feature type="binding site" evidence="5">
    <location>
        <position position="54"/>
    </location>
    <ligand>
        <name>Ca(2+)</name>
        <dbReference type="ChEBI" id="CHEBI:29108"/>
    </ligand>
</feature>
<comment type="cofactor">
    <cofactor evidence="5">
        <name>Ca(2+)</name>
        <dbReference type="ChEBI" id="CHEBI:29108"/>
    </cofactor>
    <text evidence="5">Binds 1 Ca(2+) ion per subunit.</text>
</comment>
<evidence type="ECO:0000256" key="4">
    <source>
        <dbReference type="PIRSR" id="PIRSR601211-1"/>
    </source>
</evidence>
<feature type="active site" evidence="4">
    <location>
        <position position="119"/>
    </location>
</feature>
<dbReference type="Proteomes" id="UP000770717">
    <property type="component" value="Unassembled WGS sequence"/>
</dbReference>
<dbReference type="PANTHER" id="PTHR11716:SF4">
    <property type="entry name" value="GROUP 10 SECRETORY PHOSPHOLIPASE A2"/>
    <property type="match status" value="1"/>
</dbReference>
<feature type="disulfide bond" evidence="6">
    <location>
        <begin position="55"/>
        <end position="71"/>
    </location>
</feature>
<dbReference type="Pfam" id="PF00068">
    <property type="entry name" value="Phospholip_A2_1"/>
    <property type="match status" value="1"/>
</dbReference>
<dbReference type="FunFam" id="1.20.90.10:FF:000001">
    <property type="entry name" value="Basic phospholipase A2 homolog"/>
    <property type="match status" value="1"/>
</dbReference>
<dbReference type="InterPro" id="IPR036444">
    <property type="entry name" value="PLipase_A2_dom_sf"/>
</dbReference>
<feature type="active site" evidence="4">
    <location>
        <position position="74"/>
    </location>
</feature>
<feature type="binding site" evidence="5">
    <location>
        <position position="75"/>
    </location>
    <ligand>
        <name>Ca(2+)</name>
        <dbReference type="ChEBI" id="CHEBI:29108"/>
    </ligand>
</feature>
<comment type="similarity">
    <text evidence="7">Belongs to the phospholipase A2 family.</text>
</comment>
<organism evidence="10 11">
    <name type="scientific">Eleutherodactylus coqui</name>
    <name type="common">Puerto Rican coqui</name>
    <dbReference type="NCBI Taxonomy" id="57060"/>
    <lineage>
        <taxon>Eukaryota</taxon>
        <taxon>Metazoa</taxon>
        <taxon>Chordata</taxon>
        <taxon>Craniata</taxon>
        <taxon>Vertebrata</taxon>
        <taxon>Euteleostomi</taxon>
        <taxon>Amphibia</taxon>
        <taxon>Batrachia</taxon>
        <taxon>Anura</taxon>
        <taxon>Neobatrachia</taxon>
        <taxon>Hyloidea</taxon>
        <taxon>Eleutherodactylidae</taxon>
        <taxon>Eleutherodactylinae</taxon>
        <taxon>Eleutherodactylus</taxon>
        <taxon>Eleutherodactylus</taxon>
    </lineage>
</organism>
<keyword evidence="5 8" id="KW-0106">Calcium</keyword>
<dbReference type="OrthoDB" id="10069378at2759"/>
<feature type="disulfide bond" evidence="6">
    <location>
        <begin position="86"/>
        <end position="111"/>
    </location>
</feature>
<evidence type="ECO:0000313" key="11">
    <source>
        <dbReference type="Proteomes" id="UP000770717"/>
    </source>
</evidence>
<keyword evidence="8" id="KW-0732">Signal</keyword>
<dbReference type="AlphaFoldDB" id="A0A8J6EY40"/>
<protein>
    <recommendedName>
        <fullName evidence="8">Phospholipase A2</fullName>
        <ecNumber evidence="8">3.1.1.4</ecNumber>
    </recommendedName>
</protein>
<feature type="chain" id="PRO_5035341517" description="Phospholipase A2" evidence="8">
    <location>
        <begin position="18"/>
        <end position="145"/>
    </location>
</feature>
<dbReference type="InterPro" id="IPR033112">
    <property type="entry name" value="PLA2_Asp_AS"/>
</dbReference>
<comment type="caution">
    <text evidence="10">The sequence shown here is derived from an EMBL/GenBank/DDBJ whole genome shotgun (WGS) entry which is preliminary data.</text>
</comment>
<keyword evidence="8" id="KW-0443">Lipid metabolism</keyword>
<dbReference type="SMART" id="SM00085">
    <property type="entry name" value="PA2c"/>
    <property type="match status" value="1"/>
</dbReference>
<keyword evidence="2 8" id="KW-0964">Secreted</keyword>
<dbReference type="GO" id="GO:0016042">
    <property type="term" value="P:lipid catabolic process"/>
    <property type="evidence" value="ECO:0007669"/>
    <property type="project" value="InterPro"/>
</dbReference>
<dbReference type="InterPro" id="IPR033113">
    <property type="entry name" value="PLA2_histidine"/>
</dbReference>
<feature type="binding site" evidence="5">
    <location>
        <position position="58"/>
    </location>
    <ligand>
        <name>Ca(2+)</name>
        <dbReference type="ChEBI" id="CHEBI:29108"/>
    </ligand>
</feature>
<feature type="signal peptide" evidence="8">
    <location>
        <begin position="1"/>
        <end position="17"/>
    </location>
</feature>
<feature type="disulfide bond" evidence="6">
    <location>
        <begin position="70"/>
        <end position="125"/>
    </location>
</feature>
<dbReference type="SUPFAM" id="SSF48619">
    <property type="entry name" value="Phospholipase A2, PLA2"/>
    <property type="match status" value="1"/>
</dbReference>
<gene>
    <name evidence="10" type="ORF">GDO78_002472</name>
</gene>
<dbReference type="PRINTS" id="PR00389">
    <property type="entry name" value="PHPHLIPASEA2"/>
</dbReference>
<dbReference type="GO" id="GO:0047498">
    <property type="term" value="F:calcium-dependent phospholipase A2 activity"/>
    <property type="evidence" value="ECO:0007669"/>
    <property type="project" value="TreeGrafter"/>
</dbReference>
<feature type="binding site" evidence="5">
    <location>
        <position position="56"/>
    </location>
    <ligand>
        <name>Ca(2+)</name>
        <dbReference type="ChEBI" id="CHEBI:29108"/>
    </ligand>
</feature>
<dbReference type="EC" id="3.1.1.4" evidence="8"/>
<dbReference type="CDD" id="cd00125">
    <property type="entry name" value="PLA2c"/>
    <property type="match status" value="1"/>
</dbReference>
<comment type="subcellular location">
    <subcellularLocation>
        <location evidence="1 8">Secreted</location>
    </subcellularLocation>
</comment>
<evidence type="ECO:0000256" key="2">
    <source>
        <dbReference type="ARBA" id="ARBA00022525"/>
    </source>
</evidence>
<dbReference type="GO" id="GO:0005543">
    <property type="term" value="F:phospholipid binding"/>
    <property type="evidence" value="ECO:0007669"/>
    <property type="project" value="TreeGrafter"/>
</dbReference>
<feature type="domain" description="Phospholipase A2-like central" evidence="9">
    <location>
        <begin position="29"/>
        <end position="144"/>
    </location>
</feature>
<evidence type="ECO:0000256" key="8">
    <source>
        <dbReference type="RuleBase" id="RU361236"/>
    </source>
</evidence>
<evidence type="ECO:0000256" key="5">
    <source>
        <dbReference type="PIRSR" id="PIRSR601211-2"/>
    </source>
</evidence>
<dbReference type="PROSITE" id="PS00119">
    <property type="entry name" value="PA2_ASP"/>
    <property type="match status" value="1"/>
</dbReference>
<dbReference type="InterPro" id="IPR016090">
    <property type="entry name" value="PLA2-like_dom"/>
</dbReference>